<dbReference type="Proteomes" id="UP001151532">
    <property type="component" value="Chromosome 13"/>
</dbReference>
<feature type="compositionally biased region" description="Low complexity" evidence="1">
    <location>
        <begin position="59"/>
        <end position="71"/>
    </location>
</feature>
<protein>
    <submittedName>
        <fullName evidence="2">CARDIOMYOPATHY-ASSOCIATED PROTEIN</fullName>
    </submittedName>
</protein>
<reference evidence="2" key="2">
    <citation type="journal article" date="2023" name="Int. J. Mol. Sci.">
        <title>De Novo Assembly and Annotation of 11 Diverse Shrub Willow (Salix) Genomes Reveals Novel Gene Organization in Sex-Linked Regions.</title>
        <authorList>
            <person name="Hyden B."/>
            <person name="Feng K."/>
            <person name="Yates T.B."/>
            <person name="Jawdy S."/>
            <person name="Cereghino C."/>
            <person name="Smart L.B."/>
            <person name="Muchero W."/>
        </authorList>
    </citation>
    <scope>NUCLEOTIDE SEQUENCE</scope>
    <source>
        <tissue evidence="2">Shoot tip</tissue>
    </source>
</reference>
<dbReference type="AlphaFoldDB" id="A0A9Q1A9I8"/>
<comment type="caution">
    <text evidence="2">The sequence shown here is derived from an EMBL/GenBank/DDBJ whole genome shotgun (WGS) entry which is preliminary data.</text>
</comment>
<proteinExistence type="predicted"/>
<dbReference type="PANTHER" id="PTHR33870:SF4">
    <property type="entry name" value="CARDIOMYOPATHY-ASSOCIATED PROTEIN"/>
    <property type="match status" value="1"/>
</dbReference>
<sequence length="127" mass="14017">MQRVSKNNILCFKIQEMRILTMTILWESFIATQNGYLEFSQESSWKRAYHDDDDDEASDSGSDGVESSSPDASMADILPMLDELHPLLDEEAPQPANISNDGSDAGSEGSHKSDESSIESEEDVGNQ</sequence>
<feature type="region of interest" description="Disordered" evidence="1">
    <location>
        <begin position="42"/>
        <end position="127"/>
    </location>
</feature>
<name>A0A9Q1A9I8_SALPP</name>
<dbReference type="PANTHER" id="PTHR33870">
    <property type="entry name" value="CARDIOMYOPATHY-ASSOCIATED PROTEIN"/>
    <property type="match status" value="1"/>
</dbReference>
<dbReference type="EMBL" id="JAPFFK010000005">
    <property type="protein sequence ID" value="KAJ6763213.1"/>
    <property type="molecule type" value="Genomic_DNA"/>
</dbReference>
<evidence type="ECO:0000256" key="1">
    <source>
        <dbReference type="SAM" id="MobiDB-lite"/>
    </source>
</evidence>
<gene>
    <name evidence="2" type="ORF">OIU79_023871</name>
</gene>
<feature type="non-terminal residue" evidence="2">
    <location>
        <position position="127"/>
    </location>
</feature>
<reference evidence="2" key="1">
    <citation type="submission" date="2022-11" db="EMBL/GenBank/DDBJ databases">
        <authorList>
            <person name="Hyden B.L."/>
            <person name="Feng K."/>
            <person name="Yates T."/>
            <person name="Jawdy S."/>
            <person name="Smart L.B."/>
            <person name="Muchero W."/>
        </authorList>
    </citation>
    <scope>NUCLEOTIDE SEQUENCE</scope>
    <source>
        <tissue evidence="2">Shoot tip</tissue>
    </source>
</reference>
<feature type="compositionally biased region" description="Acidic residues" evidence="1">
    <location>
        <begin position="116"/>
        <end position="127"/>
    </location>
</feature>
<evidence type="ECO:0000313" key="3">
    <source>
        <dbReference type="Proteomes" id="UP001151532"/>
    </source>
</evidence>
<evidence type="ECO:0000313" key="2">
    <source>
        <dbReference type="EMBL" id="KAJ6763213.1"/>
    </source>
</evidence>
<organism evidence="2 3">
    <name type="scientific">Salix purpurea</name>
    <name type="common">Purple osier willow</name>
    <dbReference type="NCBI Taxonomy" id="77065"/>
    <lineage>
        <taxon>Eukaryota</taxon>
        <taxon>Viridiplantae</taxon>
        <taxon>Streptophyta</taxon>
        <taxon>Embryophyta</taxon>
        <taxon>Tracheophyta</taxon>
        <taxon>Spermatophyta</taxon>
        <taxon>Magnoliopsida</taxon>
        <taxon>eudicotyledons</taxon>
        <taxon>Gunneridae</taxon>
        <taxon>Pentapetalae</taxon>
        <taxon>rosids</taxon>
        <taxon>fabids</taxon>
        <taxon>Malpighiales</taxon>
        <taxon>Salicaceae</taxon>
        <taxon>Saliceae</taxon>
        <taxon>Salix</taxon>
    </lineage>
</organism>
<keyword evidence="3" id="KW-1185">Reference proteome</keyword>
<dbReference type="OrthoDB" id="1908091at2759"/>
<accession>A0A9Q1A9I8</accession>